<comment type="caution">
    <text evidence="1">The sequence shown here is derived from an EMBL/GenBank/DDBJ whole genome shotgun (WGS) entry which is preliminary data.</text>
</comment>
<keyword evidence="2" id="KW-1185">Reference proteome</keyword>
<proteinExistence type="predicted"/>
<dbReference type="Proteomes" id="UP000813461">
    <property type="component" value="Unassembled WGS sequence"/>
</dbReference>
<protein>
    <submittedName>
        <fullName evidence="1">Uncharacterized protein</fullName>
    </submittedName>
</protein>
<reference evidence="1" key="1">
    <citation type="journal article" date="2021" name="Nat. Commun.">
        <title>Genetic determinants of endophytism in the Arabidopsis root mycobiome.</title>
        <authorList>
            <person name="Mesny F."/>
            <person name="Miyauchi S."/>
            <person name="Thiergart T."/>
            <person name="Pickel B."/>
            <person name="Atanasova L."/>
            <person name="Karlsson M."/>
            <person name="Huettel B."/>
            <person name="Barry K.W."/>
            <person name="Haridas S."/>
            <person name="Chen C."/>
            <person name="Bauer D."/>
            <person name="Andreopoulos W."/>
            <person name="Pangilinan J."/>
            <person name="LaButti K."/>
            <person name="Riley R."/>
            <person name="Lipzen A."/>
            <person name="Clum A."/>
            <person name="Drula E."/>
            <person name="Henrissat B."/>
            <person name="Kohler A."/>
            <person name="Grigoriev I.V."/>
            <person name="Martin F.M."/>
            <person name="Hacquard S."/>
        </authorList>
    </citation>
    <scope>NUCLEOTIDE SEQUENCE</scope>
    <source>
        <strain evidence="1">MPI-SDFR-AT-0120</strain>
    </source>
</reference>
<dbReference type="OrthoDB" id="3454835at2759"/>
<dbReference type="AlphaFoldDB" id="A0A8K0VY40"/>
<evidence type="ECO:0000313" key="2">
    <source>
        <dbReference type="Proteomes" id="UP000813461"/>
    </source>
</evidence>
<sequence>MDLYSACSAALVQLYLWVHSRLLVTCSRSEAPSTDGDHGDFADGPSTMMSFGWFEQSCQQSSRSAT</sequence>
<accession>A0A8K0VY40</accession>
<name>A0A8K0VY40_9PLEO</name>
<gene>
    <name evidence="1" type="ORF">FB567DRAFT_526881</name>
</gene>
<evidence type="ECO:0000313" key="1">
    <source>
        <dbReference type="EMBL" id="KAH7087085.1"/>
    </source>
</evidence>
<organism evidence="1 2">
    <name type="scientific">Paraphoma chrysanthemicola</name>
    <dbReference type="NCBI Taxonomy" id="798071"/>
    <lineage>
        <taxon>Eukaryota</taxon>
        <taxon>Fungi</taxon>
        <taxon>Dikarya</taxon>
        <taxon>Ascomycota</taxon>
        <taxon>Pezizomycotina</taxon>
        <taxon>Dothideomycetes</taxon>
        <taxon>Pleosporomycetidae</taxon>
        <taxon>Pleosporales</taxon>
        <taxon>Pleosporineae</taxon>
        <taxon>Phaeosphaeriaceae</taxon>
        <taxon>Paraphoma</taxon>
    </lineage>
</organism>
<dbReference type="EMBL" id="JAGMVJ010000010">
    <property type="protein sequence ID" value="KAH7087085.1"/>
    <property type="molecule type" value="Genomic_DNA"/>
</dbReference>